<accession>A0A2Z4ADA7</accession>
<evidence type="ECO:0000256" key="3">
    <source>
        <dbReference type="ARBA" id="ARBA00022964"/>
    </source>
</evidence>
<protein>
    <submittedName>
        <fullName evidence="7">Alpha-ketoglutarate-dependent taurine dioxygenase</fullName>
        <ecNumber evidence="7">1.14.11.17</ecNumber>
    </submittedName>
</protein>
<evidence type="ECO:0000313" key="7">
    <source>
        <dbReference type="EMBL" id="AWT58846.1"/>
    </source>
</evidence>
<keyword evidence="5" id="KW-0408">Iron</keyword>
<dbReference type="GO" id="GO:0005737">
    <property type="term" value="C:cytoplasm"/>
    <property type="evidence" value="ECO:0007669"/>
    <property type="project" value="TreeGrafter"/>
</dbReference>
<evidence type="ECO:0000256" key="2">
    <source>
        <dbReference type="ARBA" id="ARBA00022723"/>
    </source>
</evidence>
<dbReference type="InterPro" id="IPR051323">
    <property type="entry name" value="AtsK-like"/>
</dbReference>
<dbReference type="GO" id="GO:0006790">
    <property type="term" value="P:sulfur compound metabolic process"/>
    <property type="evidence" value="ECO:0007669"/>
    <property type="project" value="TreeGrafter"/>
</dbReference>
<dbReference type="Proteomes" id="UP000247465">
    <property type="component" value="Chromosome"/>
</dbReference>
<keyword evidence="2" id="KW-0479">Metal-binding</keyword>
<dbReference type="KEGG" id="mtar:DF168_00018"/>
<dbReference type="EMBL" id="CP029803">
    <property type="protein sequence ID" value="AWT58846.1"/>
    <property type="molecule type" value="Genomic_DNA"/>
</dbReference>
<dbReference type="PANTHER" id="PTHR30468:SF1">
    <property type="entry name" value="ALPHA-KETOGLUTARATE-DEPENDENT SULFONATE DIOXYGENASE"/>
    <property type="match status" value="1"/>
</dbReference>
<sequence>MKLRINRLSPVLGAEITGLEVTEPMSRDIFTQIRHGLRQHGGVLVLRDQHLSPAQHIQFSRRFGELFGDQEHLKYQFQDTVKKYLLPGHPQIFRVSNKIVGGEQQGRSRAGNYWHSDVSFRKHPASFSLLYAIEIPEIGGDTLFCNMNAAFEALSNSLQDFLFSLSARHDFAVNTTVGFSHETISEKDLSGQNTTVHPVVRTHPKSGRKSLFVNPGNTSNIIELSPKESRHLLDFLYNHCTQPEFVFRHRWETNDLLIWDNRCTMHYAIVDYTDDRYMHRTTVIGEEPV</sequence>
<reference evidence="7 8" key="1">
    <citation type="submission" date="2018-06" db="EMBL/GenBank/DDBJ databases">
        <title>Draft Genome Sequence of a Novel Marine Bacterium Related to the Verrucomicrobia.</title>
        <authorList>
            <person name="Vosseberg J."/>
            <person name="Martijn J."/>
            <person name="Ettema T.J.G."/>
        </authorList>
    </citation>
    <scope>NUCLEOTIDE SEQUENCE [LARGE SCALE GENOMIC DNA]</scope>
    <source>
        <strain evidence="7">TARA_B100001123</strain>
    </source>
</reference>
<dbReference type="PANTHER" id="PTHR30468">
    <property type="entry name" value="ALPHA-KETOGLUTARATE-DEPENDENT SULFONATE DIOXYGENASE"/>
    <property type="match status" value="1"/>
</dbReference>
<evidence type="ECO:0000313" key="8">
    <source>
        <dbReference type="Proteomes" id="UP000247465"/>
    </source>
</evidence>
<dbReference type="InterPro" id="IPR042098">
    <property type="entry name" value="TauD-like_sf"/>
</dbReference>
<keyword evidence="4 7" id="KW-0560">Oxidoreductase</keyword>
<dbReference type="GO" id="GO:0046872">
    <property type="term" value="F:metal ion binding"/>
    <property type="evidence" value="ECO:0007669"/>
    <property type="project" value="UniProtKB-KW"/>
</dbReference>
<dbReference type="EC" id="1.14.11.17" evidence="7"/>
<name>A0A2Z4ADA7_9BACT</name>
<dbReference type="Gene3D" id="3.60.130.10">
    <property type="entry name" value="Clavaminate synthase-like"/>
    <property type="match status" value="1"/>
</dbReference>
<organism evidence="7 8">
    <name type="scientific">Candidatus Moanibacter tarae</name>
    <dbReference type="NCBI Taxonomy" id="2200854"/>
    <lineage>
        <taxon>Bacteria</taxon>
        <taxon>Pseudomonadati</taxon>
        <taxon>Verrucomicrobiota</taxon>
        <taxon>Opitutia</taxon>
        <taxon>Puniceicoccales</taxon>
        <taxon>Puniceicoccales incertae sedis</taxon>
        <taxon>Candidatus Moanibacter</taxon>
    </lineage>
</organism>
<feature type="domain" description="TauD/TfdA-like" evidence="6">
    <location>
        <begin position="6"/>
        <end position="282"/>
    </location>
</feature>
<proteinExistence type="inferred from homology"/>
<evidence type="ECO:0000256" key="4">
    <source>
        <dbReference type="ARBA" id="ARBA00023002"/>
    </source>
</evidence>
<dbReference type="GO" id="GO:0000908">
    <property type="term" value="F:taurine dioxygenase activity"/>
    <property type="evidence" value="ECO:0007669"/>
    <property type="project" value="UniProtKB-EC"/>
</dbReference>
<gene>
    <name evidence="7" type="primary">tauD_1</name>
    <name evidence="7" type="ORF">DF168_00018</name>
</gene>
<evidence type="ECO:0000256" key="5">
    <source>
        <dbReference type="ARBA" id="ARBA00023004"/>
    </source>
</evidence>
<evidence type="ECO:0000259" key="6">
    <source>
        <dbReference type="Pfam" id="PF02668"/>
    </source>
</evidence>
<comment type="similarity">
    <text evidence="1">Belongs to the TfdA dioxygenase family.</text>
</comment>
<keyword evidence="3 7" id="KW-0223">Dioxygenase</keyword>
<dbReference type="SUPFAM" id="SSF51197">
    <property type="entry name" value="Clavaminate synthase-like"/>
    <property type="match status" value="1"/>
</dbReference>
<dbReference type="InterPro" id="IPR003819">
    <property type="entry name" value="TauD/TfdA-like"/>
</dbReference>
<dbReference type="AlphaFoldDB" id="A0A2Z4ADA7"/>
<evidence type="ECO:0000256" key="1">
    <source>
        <dbReference type="ARBA" id="ARBA00005896"/>
    </source>
</evidence>
<dbReference type="Pfam" id="PF02668">
    <property type="entry name" value="TauD"/>
    <property type="match status" value="1"/>
</dbReference>